<dbReference type="Proteomes" id="UP000640531">
    <property type="component" value="Unassembled WGS sequence"/>
</dbReference>
<dbReference type="InterPro" id="IPR001387">
    <property type="entry name" value="Cro/C1-type_HTH"/>
</dbReference>
<feature type="domain" description="HTH cro/C1-type" evidence="1">
    <location>
        <begin position="12"/>
        <end position="67"/>
    </location>
</feature>
<keyword evidence="3" id="KW-1185">Reference proteome</keyword>
<comment type="caution">
    <text evidence="2">The sequence shown here is derived from an EMBL/GenBank/DDBJ whole genome shotgun (WGS) entry which is preliminary data.</text>
</comment>
<dbReference type="InterPro" id="IPR010982">
    <property type="entry name" value="Lambda_DNA-bd_dom_sf"/>
</dbReference>
<gene>
    <name evidence="2" type="ORF">H6G59_26535</name>
</gene>
<dbReference type="SMART" id="SM00530">
    <property type="entry name" value="HTH_XRE"/>
    <property type="match status" value="1"/>
</dbReference>
<evidence type="ECO:0000313" key="3">
    <source>
        <dbReference type="Proteomes" id="UP000640531"/>
    </source>
</evidence>
<accession>A0ABR8FQN7</accession>
<name>A0ABR8FQN7_9NOST</name>
<dbReference type="PANTHER" id="PTHR37301:SF1">
    <property type="entry name" value="DNA-BINDING PROTEIN"/>
    <property type="match status" value="1"/>
</dbReference>
<dbReference type="EMBL" id="JACJST010000052">
    <property type="protein sequence ID" value="MBD2571372.1"/>
    <property type="molecule type" value="Genomic_DNA"/>
</dbReference>
<dbReference type="PROSITE" id="PS50943">
    <property type="entry name" value="HTH_CROC1"/>
    <property type="match status" value="1"/>
</dbReference>
<dbReference type="SUPFAM" id="SSF47413">
    <property type="entry name" value="lambda repressor-like DNA-binding domains"/>
    <property type="match status" value="1"/>
</dbReference>
<organism evidence="2 3">
    <name type="scientific">Anabaena lutea FACHB-196</name>
    <dbReference type="NCBI Taxonomy" id="2692881"/>
    <lineage>
        <taxon>Bacteria</taxon>
        <taxon>Bacillati</taxon>
        <taxon>Cyanobacteriota</taxon>
        <taxon>Cyanophyceae</taxon>
        <taxon>Nostocales</taxon>
        <taxon>Nostocaceae</taxon>
        <taxon>Anabaena</taxon>
    </lineage>
</organism>
<evidence type="ECO:0000313" key="2">
    <source>
        <dbReference type="EMBL" id="MBD2571372.1"/>
    </source>
</evidence>
<dbReference type="CDD" id="cd00093">
    <property type="entry name" value="HTH_XRE"/>
    <property type="match status" value="1"/>
</dbReference>
<protein>
    <submittedName>
        <fullName evidence="2">Helix-turn-helix transcriptional regulator</fullName>
    </submittedName>
</protein>
<proteinExistence type="predicted"/>
<dbReference type="PANTHER" id="PTHR37301">
    <property type="entry name" value="DNA-BINDING PROTEIN-RELATED"/>
    <property type="match status" value="1"/>
</dbReference>
<dbReference type="Pfam" id="PF13443">
    <property type="entry name" value="HTH_26"/>
    <property type="match status" value="1"/>
</dbReference>
<evidence type="ECO:0000259" key="1">
    <source>
        <dbReference type="PROSITE" id="PS50943"/>
    </source>
</evidence>
<dbReference type="Gene3D" id="1.10.260.40">
    <property type="entry name" value="lambda repressor-like DNA-binding domains"/>
    <property type="match status" value="1"/>
</dbReference>
<sequence length="73" mass="8285">MPETDVKIMFKLKELRTNKGLSQEGLARLCGMSLTNVRKYEQGKMKSIPFDTLANFCSKLECQPGELFEKVAI</sequence>
<dbReference type="RefSeq" id="WP_190721026.1">
    <property type="nucleotide sequence ID" value="NZ_JACJST010000052.1"/>
</dbReference>
<reference evidence="2 3" key="1">
    <citation type="journal article" date="2020" name="ISME J.">
        <title>Comparative genomics reveals insights into cyanobacterial evolution and habitat adaptation.</title>
        <authorList>
            <person name="Chen M.Y."/>
            <person name="Teng W.K."/>
            <person name="Zhao L."/>
            <person name="Hu C.X."/>
            <person name="Zhou Y.K."/>
            <person name="Han B.P."/>
            <person name="Song L.R."/>
            <person name="Shu W.S."/>
        </authorList>
    </citation>
    <scope>NUCLEOTIDE SEQUENCE [LARGE SCALE GENOMIC DNA]</scope>
    <source>
        <strain evidence="2 3">FACHB-196</strain>
    </source>
</reference>